<dbReference type="Proteomes" id="UP000317243">
    <property type="component" value="Unassembled WGS sequence"/>
</dbReference>
<proteinExistence type="predicted"/>
<dbReference type="InterPro" id="IPR039910">
    <property type="entry name" value="D15-like"/>
</dbReference>
<feature type="region of interest" description="Disordered" evidence="6">
    <location>
        <begin position="50"/>
        <end position="73"/>
    </location>
</feature>
<dbReference type="OrthoDB" id="231360at2"/>
<dbReference type="PANTHER" id="PTHR12815">
    <property type="entry name" value="SORTING AND ASSEMBLY MACHINERY SAMM50 PROTEIN FAMILY MEMBER"/>
    <property type="match status" value="1"/>
</dbReference>
<dbReference type="PROSITE" id="PS51779">
    <property type="entry name" value="POTRA"/>
    <property type="match status" value="2"/>
</dbReference>
<accession>A0A5C5VXC1</accession>
<protein>
    <submittedName>
        <fullName evidence="8">Outer membrane protein assembly factor BamA</fullName>
    </submittedName>
</protein>
<evidence type="ECO:0000313" key="8">
    <source>
        <dbReference type="EMBL" id="TWT43094.1"/>
    </source>
</evidence>
<dbReference type="Pfam" id="PF07244">
    <property type="entry name" value="POTRA"/>
    <property type="match status" value="3"/>
</dbReference>
<dbReference type="EMBL" id="SIHI01000033">
    <property type="protein sequence ID" value="TWT43094.1"/>
    <property type="molecule type" value="Genomic_DNA"/>
</dbReference>
<evidence type="ECO:0000256" key="3">
    <source>
        <dbReference type="ARBA" id="ARBA00022729"/>
    </source>
</evidence>
<evidence type="ECO:0000313" key="9">
    <source>
        <dbReference type="Proteomes" id="UP000317243"/>
    </source>
</evidence>
<gene>
    <name evidence="8" type="primary">bamA</name>
    <name evidence="8" type="ORF">KOR42_45000</name>
</gene>
<evidence type="ECO:0000256" key="2">
    <source>
        <dbReference type="ARBA" id="ARBA00022692"/>
    </source>
</evidence>
<dbReference type="GO" id="GO:0019867">
    <property type="term" value="C:outer membrane"/>
    <property type="evidence" value="ECO:0007669"/>
    <property type="project" value="InterPro"/>
</dbReference>
<keyword evidence="3" id="KW-0732">Signal</keyword>
<organism evidence="8 9">
    <name type="scientific">Thalassoglobus neptunius</name>
    <dbReference type="NCBI Taxonomy" id="1938619"/>
    <lineage>
        <taxon>Bacteria</taxon>
        <taxon>Pseudomonadati</taxon>
        <taxon>Planctomycetota</taxon>
        <taxon>Planctomycetia</taxon>
        <taxon>Planctomycetales</taxon>
        <taxon>Planctomycetaceae</taxon>
        <taxon>Thalassoglobus</taxon>
    </lineage>
</organism>
<evidence type="ECO:0000256" key="5">
    <source>
        <dbReference type="ARBA" id="ARBA00023237"/>
    </source>
</evidence>
<dbReference type="Gene3D" id="3.10.20.310">
    <property type="entry name" value="membrane protein fhac"/>
    <property type="match status" value="5"/>
</dbReference>
<keyword evidence="5" id="KW-0998">Cell outer membrane</keyword>
<comment type="caution">
    <text evidence="8">The sequence shown here is derived from an EMBL/GenBank/DDBJ whole genome shotgun (WGS) entry which is preliminary data.</text>
</comment>
<name>A0A5C5VXC1_9PLAN</name>
<evidence type="ECO:0000256" key="6">
    <source>
        <dbReference type="SAM" id="MobiDB-lite"/>
    </source>
</evidence>
<keyword evidence="9" id="KW-1185">Reference proteome</keyword>
<feature type="domain" description="POTRA" evidence="7">
    <location>
        <begin position="182"/>
        <end position="263"/>
    </location>
</feature>
<keyword evidence="4" id="KW-0472">Membrane</keyword>
<dbReference type="InterPro" id="IPR000184">
    <property type="entry name" value="Bac_surfAg_D15"/>
</dbReference>
<keyword evidence="2" id="KW-0812">Transmembrane</keyword>
<evidence type="ECO:0000256" key="1">
    <source>
        <dbReference type="ARBA" id="ARBA00004370"/>
    </source>
</evidence>
<dbReference type="RefSeq" id="WP_146511853.1">
    <property type="nucleotide sequence ID" value="NZ_SIHI01000033.1"/>
</dbReference>
<dbReference type="Gene3D" id="2.40.160.50">
    <property type="entry name" value="membrane protein fhac: a member of the omp85/tpsb transporter family"/>
    <property type="match status" value="1"/>
</dbReference>
<dbReference type="InterPro" id="IPR010827">
    <property type="entry name" value="BamA/TamA_POTRA"/>
</dbReference>
<dbReference type="InterPro" id="IPR034746">
    <property type="entry name" value="POTRA"/>
</dbReference>
<dbReference type="AlphaFoldDB" id="A0A5C5VXC1"/>
<comment type="subcellular location">
    <subcellularLocation>
        <location evidence="1">Membrane</location>
    </subcellularLocation>
</comment>
<dbReference type="PANTHER" id="PTHR12815:SF47">
    <property type="entry name" value="TRANSLOCATION AND ASSEMBLY MODULE SUBUNIT TAMA"/>
    <property type="match status" value="1"/>
</dbReference>
<evidence type="ECO:0000259" key="7">
    <source>
        <dbReference type="PROSITE" id="PS51779"/>
    </source>
</evidence>
<reference evidence="8 9" key="1">
    <citation type="submission" date="2019-02" db="EMBL/GenBank/DDBJ databases">
        <title>Deep-cultivation of Planctomycetes and their phenomic and genomic characterization uncovers novel biology.</title>
        <authorList>
            <person name="Wiegand S."/>
            <person name="Jogler M."/>
            <person name="Boedeker C."/>
            <person name="Pinto D."/>
            <person name="Vollmers J."/>
            <person name="Rivas-Marin E."/>
            <person name="Kohn T."/>
            <person name="Peeters S.H."/>
            <person name="Heuer A."/>
            <person name="Rast P."/>
            <person name="Oberbeckmann S."/>
            <person name="Bunk B."/>
            <person name="Jeske O."/>
            <person name="Meyerdierks A."/>
            <person name="Storesund J.E."/>
            <person name="Kallscheuer N."/>
            <person name="Luecker S."/>
            <person name="Lage O.M."/>
            <person name="Pohl T."/>
            <person name="Merkel B.J."/>
            <person name="Hornburger P."/>
            <person name="Mueller R.-W."/>
            <person name="Bruemmer F."/>
            <person name="Labrenz M."/>
            <person name="Spormann A.M."/>
            <person name="Op Den Camp H."/>
            <person name="Overmann J."/>
            <person name="Amann R."/>
            <person name="Jetten M.S.M."/>
            <person name="Mascher T."/>
            <person name="Medema M.H."/>
            <person name="Devos D.P."/>
            <person name="Kaster A.-K."/>
            <person name="Ovreas L."/>
            <person name="Rohde M."/>
            <person name="Galperin M.Y."/>
            <person name="Jogler C."/>
        </authorList>
    </citation>
    <scope>NUCLEOTIDE SEQUENCE [LARGE SCALE GENOMIC DNA]</scope>
    <source>
        <strain evidence="8 9">KOR42</strain>
    </source>
</reference>
<evidence type="ECO:0000256" key="4">
    <source>
        <dbReference type="ARBA" id="ARBA00023136"/>
    </source>
</evidence>
<feature type="compositionally biased region" description="Low complexity" evidence="6">
    <location>
        <begin position="54"/>
        <end position="66"/>
    </location>
</feature>
<feature type="domain" description="POTRA" evidence="7">
    <location>
        <begin position="364"/>
        <end position="443"/>
    </location>
</feature>
<sequence length="1008" mass="112637">MDRVIDDTRRWAPLPRFRRCINHLVTAAIFLGWIGSTVCAQRPFPGAAPSNGFPSASAPAERPASPVVQTAGQEPEQRAALQRLLATAPQTPESNSIQQVEFDVETLLEDPVVEIVVEGNNTIHTSAVLRMVETRIGRAPSAREIQQDVAKLLRTRWFLDVKPFYRQTERGLVLVFEVIERPMLRSVQYVGNKKIKTSELEAHTGLRTEMSGYFPAFDVSANREAVQRIKSLYAEKGYRFAKVTLQKGGEKTDRDVVFVIEEGPKVKVRDINFHGNDFVSKAILATKISTKTPVDDLELGPLDIGMGWIGGDYDPDVVRNDVYALKQYYLGLGFFDVDVTVDETISEADGRVTVDFHVSEGQRYVVGDIQVIGNGVINRDALIGDLELESGEHFNSRFLRKDVTAMKDMYDERGHVFAKVEPVPHFRENEPGVVDLTYQIDEDIPRYIGEINIHIRGDHPHTQEHVVRDQVHRFLKPGTLASGRDLRMAQQRVQGSPIWERSEPAVFDLVPVDGLDYLPEVTSRGQSDSTLTPDALFADHSEKDFTVDREHWWRGEQQQVGRIQLPDSVFEEDEAEQIPAEVPINRKLRKTDEPNLVVSPDVIFRGQDEPIIRAQHLDQYGNPIPQDYISGGVSPQGDPFGDALRSPPAPGFVDVNIDVTEGRTGRLMFGVGVNSDAGVVGSLTLQEDNFNIFRFPRSWADVANGQAFRGAGQSFRLEAVPGSQVSRYLASWTDPFFMGTDFSLGLSGFYYNRFYDDWTEDRLGGRISLGYVLNRFWTASTAVRLENVKVRDINSGIGPIPPDLEAVRGDNFLSTVSGTLEYDTRDNSFIPSSGHNVTMSYEQGFGDFSYPRIDLSGSQYLTVYERPDGFGKHIVSFSGQVAWTGDDTPIFERYYAGGYSSFRGFEFRGVTPREGNFEVGGEFMALGSAQYEFPISASDSIRGVVFSDFGTVEEDVTLDQFRVTAGFGARVVVPAMGPAPLAFDFAWPILKQDFDETRVFSFTVGFTR</sequence>
<dbReference type="Pfam" id="PF01103">
    <property type="entry name" value="Omp85"/>
    <property type="match status" value="1"/>
</dbReference>